<dbReference type="PANTHER" id="PTHR30528:SF0">
    <property type="entry name" value="CYTOPLASMIC PROTEIN"/>
    <property type="match status" value="1"/>
</dbReference>
<evidence type="ECO:0000313" key="2">
    <source>
        <dbReference type="Proteomes" id="UP001527866"/>
    </source>
</evidence>
<dbReference type="Pfam" id="PF06224">
    <property type="entry name" value="AlkZ-like"/>
    <property type="match status" value="1"/>
</dbReference>
<gene>
    <name evidence="1" type="ORF">O4J56_24240</name>
</gene>
<protein>
    <submittedName>
        <fullName evidence="1">Winged helix DNA-binding domain-containing protein</fullName>
    </submittedName>
</protein>
<comment type="caution">
    <text evidence="1">The sequence shown here is derived from an EMBL/GenBank/DDBJ whole genome shotgun (WGS) entry which is preliminary data.</text>
</comment>
<name>A0ABT4UBT0_9ACTN</name>
<sequence length="404" mass="46042">MYDTPPAPHPRRDSVLSKAQARRIALAAQGFTDRRPSRAATMRHVQRVVDRVGVVQIDSVNVLSRSHYLPFFSRLGPYDRDLPDRAATRRGGRRLVEYWAHEASLVPPETQRLLRWRMARARDEAWGSMREVAVDHGDLVKAVREEVERHGPATSREIEAALEHDAPRPKDHWGWNWSLVKRALEYLFWCGEITADGRTPQFERRYNLVSRVLPPEVHAAPDPDPDDARRELVRIAARAHGVATEPCLRDYFRLKSGPGRAAVADLVDSGELVPVRVEGWDSPAYLHRDARVPRRVDARALLSPFDSLVWERNRTEALFDFRYRLEIYVPAPKRVHGYYVLPFLLGDRLVARVDLKADRASGRLLARRTTLEPDAPAETTPALQAELESMASWLGLEDGVTHAR</sequence>
<dbReference type="PANTHER" id="PTHR30528">
    <property type="entry name" value="CYTOPLASMIC PROTEIN"/>
    <property type="match status" value="1"/>
</dbReference>
<dbReference type="RefSeq" id="WP_270688929.1">
    <property type="nucleotide sequence ID" value="NZ_JAQFWQ010000090.1"/>
</dbReference>
<accession>A0ABT4UBT0</accession>
<organism evidence="1 2">
    <name type="scientific">Nocardiopsis endophytica</name>
    <dbReference type="NCBI Taxonomy" id="3018445"/>
    <lineage>
        <taxon>Bacteria</taxon>
        <taxon>Bacillati</taxon>
        <taxon>Actinomycetota</taxon>
        <taxon>Actinomycetes</taxon>
        <taxon>Streptosporangiales</taxon>
        <taxon>Nocardiopsidaceae</taxon>
        <taxon>Nocardiopsis</taxon>
    </lineage>
</organism>
<dbReference type="GO" id="GO:0003677">
    <property type="term" value="F:DNA binding"/>
    <property type="evidence" value="ECO:0007669"/>
    <property type="project" value="UniProtKB-KW"/>
</dbReference>
<dbReference type="InterPro" id="IPR009351">
    <property type="entry name" value="AlkZ-like"/>
</dbReference>
<proteinExistence type="predicted"/>
<evidence type="ECO:0000313" key="1">
    <source>
        <dbReference type="EMBL" id="MDA2813777.1"/>
    </source>
</evidence>
<dbReference type="Proteomes" id="UP001527866">
    <property type="component" value="Unassembled WGS sequence"/>
</dbReference>
<dbReference type="EMBL" id="JAQFWQ010000090">
    <property type="protein sequence ID" value="MDA2813777.1"/>
    <property type="molecule type" value="Genomic_DNA"/>
</dbReference>
<keyword evidence="1" id="KW-0238">DNA-binding</keyword>
<reference evidence="1 2" key="1">
    <citation type="submission" date="2023-01" db="EMBL/GenBank/DDBJ databases">
        <title>Draft genome sequence of Nocardiopsis sp. RSe5-2 isolated from halophytes.</title>
        <authorList>
            <person name="Duangmal K."/>
            <person name="Chantavorakit T."/>
        </authorList>
    </citation>
    <scope>NUCLEOTIDE SEQUENCE [LARGE SCALE GENOMIC DNA]</scope>
    <source>
        <strain evidence="1 2">RSe5-2</strain>
    </source>
</reference>
<keyword evidence="2" id="KW-1185">Reference proteome</keyword>